<dbReference type="Proteomes" id="UP000000803">
    <property type="component" value="Chromosome 3R"/>
</dbReference>
<dbReference type="UCSC" id="CG14251-RA">
    <property type="organism name" value="d. melanogaster"/>
</dbReference>
<reference evidence="2" key="13">
    <citation type="journal article" date="2015" name="Genome Res.">
        <title>The Release 6 reference sequence of the Drosophila melanogaster genome.</title>
        <authorList>
            <person name="Hoskins R.A."/>
            <person name="Carlson J.W."/>
            <person name="Wan K.H."/>
            <person name="Park S."/>
            <person name="Mendez I."/>
            <person name="Galle S.E."/>
            <person name="Booth B.W."/>
            <person name="Pfeiffer B.D."/>
            <person name="George R.A."/>
            <person name="Svirskas R."/>
            <person name="Krzywinski M."/>
            <person name="Schein J."/>
            <person name="Accardo M.C."/>
            <person name="Damia E."/>
            <person name="Messina G."/>
            <person name="Mendez-Lago M."/>
            <person name="de Pablos B."/>
            <person name="Demakova O.V."/>
            <person name="Andreyeva E.N."/>
            <person name="Boldyreva L.V."/>
            <person name="Marra M."/>
            <person name="Carvalho A.B."/>
            <person name="Dimitri P."/>
            <person name="Villasante A."/>
            <person name="Zhimulev I.F."/>
            <person name="Rubin G.M."/>
            <person name="Karpen G.H."/>
            <person name="Celniker S.E."/>
        </authorList>
    </citation>
    <scope>NUCLEOTIDE SEQUENCE</scope>
</reference>
<reference evidence="5" key="4">
    <citation type="journal article" date="2002" name="Genome Biol.">
        <title>The transposable elements of the Drosophila melanogaster euchromatin: a genomics perspective.</title>
        <authorList>
            <person name="Kaminker J.S."/>
            <person name="Bergman C.M."/>
            <person name="Kronmiller B."/>
            <person name="Carlson J."/>
            <person name="Svirskas R."/>
            <person name="Patel S."/>
            <person name="Frise E."/>
            <person name="Wheeler D.A."/>
            <person name="Lewis S.E."/>
            <person name="Rubin G.M."/>
            <person name="Ashburner M."/>
            <person name="Celniker S.E."/>
        </authorList>
    </citation>
    <scope>NUCLEOTIDE SEQUENCE [LARGE SCALE GENOMIC DNA]</scope>
    <source>
        <strain evidence="5">Berkeley</strain>
    </source>
</reference>
<dbReference type="STRING" id="7227.FBpp0084435"/>
<reference evidence="2" key="11">
    <citation type="journal article" date="2015" name="G3 (Bethesda)">
        <title>Gene Model Annotations for Drosophila melanogaster: Impact of High-Throughput Data.</title>
        <authorList>
            <consortium name="FlyBase Consortium"/>
            <person name="Matthews B.B."/>
            <person name="Dos Santos G."/>
            <person name="Crosby M.A."/>
            <person name="Emmert D.B."/>
            <person name="St Pierre S.E."/>
            <person name="Gramates L.S."/>
            <person name="Zhou P."/>
            <person name="Schroeder A.J."/>
            <person name="Falls K."/>
            <person name="Strelets V."/>
            <person name="Russo S.M."/>
            <person name="Gelbart W.M."/>
            <person name="null"/>
        </authorList>
    </citation>
    <scope>NUCLEOTIDE SEQUENCE</scope>
</reference>
<dbReference type="RefSeq" id="NP_651510.1">
    <property type="nucleotide sequence ID" value="NM_143253.2"/>
</dbReference>
<reference evidence="2 5" key="9">
    <citation type="journal article" date="2007" name="Science">
        <title>The Release 5.1 annotation of Drosophila melanogaster heterochromatin.</title>
        <authorList>
            <person name="Smith C.D."/>
            <person name="Shu S."/>
            <person name="Mungall C.J."/>
            <person name="Karpen G.H."/>
        </authorList>
    </citation>
    <scope>NUCLEOTIDE SEQUENCE [LARGE SCALE GENOMIC DNA]</scope>
    <source>
        <strain evidence="5">Berkeley</strain>
    </source>
</reference>
<dbReference type="FunCoup" id="Q9VBA8">
    <property type="interactions" value="15"/>
</dbReference>
<dbReference type="eggNOG" id="ENOG502T91A">
    <property type="taxonomic scope" value="Eukaryota"/>
</dbReference>
<proteinExistence type="evidence at transcript level"/>
<dbReference type="EMBL" id="BT022562">
    <property type="protein sequence ID" value="AAY54978.2"/>
    <property type="molecule type" value="mRNA"/>
</dbReference>
<dbReference type="BioGRID-ORCS" id="43232">
    <property type="hits" value="0 hits in 1 CRISPR screen"/>
</dbReference>
<reference evidence="3" key="8">
    <citation type="submission" date="2006-11" db="EMBL/GenBank/DDBJ databases">
        <authorList>
            <person name="Stapleton M."/>
            <person name="Carlson J."/>
            <person name="Frise E."/>
            <person name="Kapadia B."/>
            <person name="Park S."/>
            <person name="Wan K."/>
            <person name="Yu C."/>
            <person name="Celniker S."/>
        </authorList>
    </citation>
    <scope>NUCLEOTIDE SEQUENCE</scope>
</reference>
<evidence type="ECO:0000256" key="1">
    <source>
        <dbReference type="SAM" id="MobiDB-lite"/>
    </source>
</evidence>
<reference evidence="2 5" key="10">
    <citation type="journal article" date="2007" name="Science">
        <title>Sequence finishing and mapping of Drosophila melanogaster heterochromatin.</title>
        <authorList>
            <person name="Hoskins R.A."/>
            <person name="Carlson J.W."/>
            <person name="Kennedy C."/>
            <person name="Acevedo D."/>
            <person name="Evans-Holm M."/>
            <person name="Frise E."/>
            <person name="Wan K.H."/>
            <person name="Park S."/>
            <person name="Mendez-Lago M."/>
            <person name="Rossi F."/>
            <person name="Villasante A."/>
            <person name="Dimitri P."/>
            <person name="Karpen G.H."/>
            <person name="Celniker S.E."/>
        </authorList>
    </citation>
    <scope>NUCLEOTIDE SEQUENCE [LARGE SCALE GENOMIC DNA]</scope>
    <source>
        <strain evidence="5">Berkeley</strain>
    </source>
</reference>
<sequence length="184" mass="20131">MSDSPHEEHRLCGLGNHTLRSPYRVIRNPHLLKFGQLINSELRSQPLCLSCYTQLIQLYRLKNNNAKRHLANRQAASAILSRSSSEKSHESAASVSTTQSSEEQESTTSAAPAAAAQRAGSQLVESNSSDDTLFSDDYDPSSNLSLNAVNGTRLPNVQPIPKRRQFVHLNREAMAIYLAGTTGG</sequence>
<evidence type="ECO:0000313" key="5">
    <source>
        <dbReference type="Proteomes" id="UP000000803"/>
    </source>
</evidence>
<dbReference type="GO" id="GO:0016233">
    <property type="term" value="P:telomere capping"/>
    <property type="evidence" value="ECO:0000315"/>
    <property type="project" value="FlyBase"/>
</dbReference>
<gene>
    <name evidence="2 4" type="primary">ms(3)K81</name>
    <name evidence="2" type="synonym">Dmel\CG14251</name>
    <name evidence="2" type="synonym">K81</name>
    <name evidence="2" type="synonym">k81</name>
    <name evidence="2" type="synonym">m(s)k81</name>
    <name evidence="2" type="synonym">ms(3)97Dg</name>
    <name evidence="2" type="synonym">ms(3)[K81]</name>
    <name evidence="2" type="synonym">ms(3)k81</name>
    <name evidence="2" type="synonym">ph</name>
    <name evidence="2 4" type="ORF">CG14251</name>
    <name evidence="2" type="ORF">Dmel_CG14251</name>
</gene>
<accession>Q4V5U4</accession>
<reference evidence="5" key="3">
    <citation type="journal article" date="2002" name="Genome Biol.">
        <title>Annotation of the Drosophila melanogaster euchromatic genome: a systematic review.</title>
        <authorList>
            <person name="Misra S."/>
            <person name="Crosby M.A."/>
            <person name="Mungall C.J."/>
            <person name="Matthews B.B."/>
            <person name="Campbell K.S."/>
            <person name="Hradecky P."/>
            <person name="Huang Y."/>
            <person name="Kaminker J.S."/>
            <person name="Millburn G.H."/>
            <person name="Prochnik S.E."/>
            <person name="Smith C.D."/>
            <person name="Tupy J.L."/>
            <person name="Whitfied E.J."/>
            <person name="Bayraktaroglu L."/>
            <person name="Berman B.P."/>
            <person name="Bettencourt B.R."/>
            <person name="Celniker S.E."/>
            <person name="de Grey A.D."/>
            <person name="Drysdale R.A."/>
            <person name="Harris N.L."/>
            <person name="Richter J."/>
            <person name="Russo S."/>
            <person name="Schroeder A.J."/>
            <person name="Shu S.Q."/>
            <person name="Stapleton M."/>
            <person name="Yamada C."/>
            <person name="Ashburner M."/>
            <person name="Gelbart W.M."/>
            <person name="Rubin G.M."/>
            <person name="Lewis S.E."/>
        </authorList>
    </citation>
    <scope>GENOME REANNOTATION</scope>
    <source>
        <strain evidence="5">Berkeley</strain>
    </source>
</reference>
<dbReference type="GO" id="GO:0000781">
    <property type="term" value="C:chromosome, telomeric region"/>
    <property type="evidence" value="ECO:0000314"/>
    <property type="project" value="FlyBase"/>
</dbReference>
<dbReference type="GO" id="GO:0000794">
    <property type="term" value="C:condensed nuclear chromosome"/>
    <property type="evidence" value="ECO:0000314"/>
    <property type="project" value="FlyBase"/>
</dbReference>
<evidence type="ECO:0000313" key="4">
    <source>
        <dbReference type="FlyBase" id="FBgn0002838"/>
    </source>
</evidence>
<dbReference type="VEuPathDB" id="VectorBase:FBgn0002838"/>
<reference evidence="2 5" key="1">
    <citation type="journal article" date="2000" name="Science">
        <title>The genome sequence of Drosophila melanogaster.</title>
        <authorList>
            <person name="Adams M.D."/>
            <person name="Celniker S.E."/>
            <person name="Holt R.A."/>
            <person name="Evans C.A."/>
            <person name="Gocayne J.D."/>
            <person name="Amanatides P.G."/>
            <person name="Scherer S.E."/>
            <person name="Li P.W."/>
            <person name="Hoskins R.A."/>
            <person name="Galle R.F."/>
            <person name="George R.A."/>
            <person name="Lewis S.E."/>
            <person name="Richards S."/>
            <person name="Ashburner M."/>
            <person name="Henderson S.N."/>
            <person name="Sutton G.G."/>
            <person name="Wortman J.R."/>
            <person name="Yandell M.D."/>
            <person name="Zhang Q."/>
            <person name="Chen L.X."/>
            <person name="Brandon R.C."/>
            <person name="Rogers Y.H."/>
            <person name="Blazej R.G."/>
            <person name="Champe M."/>
            <person name="Pfeiffer B.D."/>
            <person name="Wan K.H."/>
            <person name="Doyle C."/>
            <person name="Baxter E.G."/>
            <person name="Helt G."/>
            <person name="Nelson C.R."/>
            <person name="Gabor G.L."/>
            <person name="Abril J.F."/>
            <person name="Agbayani A."/>
            <person name="An H.J."/>
            <person name="Andrews-Pfannkoch C."/>
            <person name="Baldwin D."/>
            <person name="Ballew R.M."/>
            <person name="Basu A."/>
            <person name="Baxendale J."/>
            <person name="Bayraktaroglu L."/>
            <person name="Beasley E.M."/>
            <person name="Beeson K.Y."/>
            <person name="Benos P.V."/>
            <person name="Berman B.P."/>
            <person name="Bhandari D."/>
            <person name="Bolshakov S."/>
            <person name="Borkova D."/>
            <person name="Botchan M.R."/>
            <person name="Bouck J."/>
            <person name="Brokstein P."/>
            <person name="Brottier P."/>
            <person name="Burtis K.C."/>
            <person name="Busam D.A."/>
            <person name="Butler H."/>
            <person name="Cadieu E."/>
            <person name="Center A."/>
            <person name="Chandra I."/>
            <person name="Cherry J.M."/>
            <person name="Cawley S."/>
            <person name="Dahlke C."/>
            <person name="Davenport L.B."/>
            <person name="Davies P."/>
            <person name="de Pablos B."/>
            <person name="Delcher A."/>
            <person name="Deng Z."/>
            <person name="Mays A.D."/>
            <person name="Dew I."/>
            <person name="Dietz S.M."/>
            <person name="Dodson K."/>
            <person name="Doup L.E."/>
            <person name="Downes M."/>
            <person name="Dugan-Rocha S."/>
            <person name="Dunkov B.C."/>
            <person name="Dunn P."/>
            <person name="Durbin K.J."/>
            <person name="Evangelista C.C."/>
            <person name="Ferraz C."/>
            <person name="Ferriera S."/>
            <person name="Fleischmann W."/>
            <person name="Fosler C."/>
            <person name="Gabrielian A.E."/>
            <person name="Garg N.S."/>
            <person name="Gelbart W.M."/>
            <person name="Glasser K."/>
            <person name="Glodek A."/>
            <person name="Gong F."/>
            <person name="Gorrell J.H."/>
            <person name="Gu Z."/>
            <person name="Guan P."/>
            <person name="Harris M."/>
            <person name="Harris N.L."/>
            <person name="Harvey D."/>
            <person name="Heiman T.J."/>
            <person name="Hernandez J.R."/>
            <person name="Houck J."/>
            <person name="Hostin D."/>
            <person name="Houston K.A."/>
            <person name="Howland T.J."/>
            <person name="Wei M.H."/>
            <person name="Ibegwam C."/>
            <person name="Jalali M."/>
            <person name="Kalush F."/>
            <person name="Karpen G.H."/>
            <person name="Ke Z."/>
            <person name="Kennison J.A."/>
            <person name="Ketchum K.A."/>
            <person name="Kimmel B.E."/>
            <person name="Kodira C.D."/>
            <person name="Kraft C."/>
            <person name="Kravitz S."/>
            <person name="Kulp D."/>
            <person name="Lai Z."/>
            <person name="Lasko P."/>
            <person name="Lei Y."/>
            <person name="Levitsky A.A."/>
            <person name="Li J."/>
            <person name="Li Z."/>
            <person name="Liang Y."/>
            <person name="Lin X."/>
            <person name="Liu X."/>
            <person name="Mattei B."/>
            <person name="McIntosh T.C."/>
            <person name="McLeod M.P."/>
            <person name="McPherson D."/>
            <person name="Merkulov G."/>
            <person name="Milshina N.V."/>
            <person name="Mobarry C."/>
            <person name="Morris J."/>
            <person name="Moshrefi A."/>
            <person name="Mount S.M."/>
            <person name="Moy M."/>
            <person name="Murphy B."/>
            <person name="Murphy L."/>
            <person name="Muzny D.M."/>
            <person name="Nelson D.L."/>
            <person name="Nelson D.R."/>
            <person name="Nelson K.A."/>
            <person name="Nixon K."/>
            <person name="Nusskern D.R."/>
            <person name="Pacleb J.M."/>
            <person name="Palazzolo M."/>
            <person name="Pittman G.S."/>
            <person name="Pan S."/>
            <person name="Pollard J."/>
            <person name="Puri V."/>
            <person name="Reese M.G."/>
            <person name="Reinert K."/>
            <person name="Remington K."/>
            <person name="Saunders R.D."/>
            <person name="Scheeler F."/>
            <person name="Shen H."/>
            <person name="Shue B.C."/>
            <person name="Siden-Kiamos I."/>
            <person name="Simpson M."/>
            <person name="Skupski M.P."/>
            <person name="Smith T."/>
            <person name="Spier E."/>
            <person name="Spradling A.C."/>
            <person name="Stapleton M."/>
            <person name="Strong R."/>
            <person name="Sun E."/>
            <person name="Svirskas R."/>
            <person name="Tector C."/>
            <person name="Turner R."/>
            <person name="Venter E."/>
            <person name="Wang A.H."/>
            <person name="Wang X."/>
            <person name="Wang Z.Y."/>
            <person name="Wassarman D.A."/>
            <person name="Weinstock G.M."/>
            <person name="Weissenbach J."/>
            <person name="Williams S.M."/>
            <person name="WoodageT"/>
            <person name="Worley K.C."/>
            <person name="Wu D."/>
            <person name="Yang S."/>
            <person name="Yao Q.A."/>
            <person name="Ye J."/>
            <person name="Yeh R.F."/>
            <person name="Zaveri J.S."/>
            <person name="Zhan M."/>
            <person name="Zhang G."/>
            <person name="Zhao Q."/>
            <person name="Zheng L."/>
            <person name="Zheng X.H."/>
            <person name="Zhong F.N."/>
            <person name="Zhong W."/>
            <person name="Zhou X."/>
            <person name="Zhu S."/>
            <person name="Zhu X."/>
            <person name="Smith H.O."/>
            <person name="Gibbs R.A."/>
            <person name="Myers E.W."/>
            <person name="Rubin G.M."/>
            <person name="Venter J.C."/>
        </authorList>
    </citation>
    <scope>NUCLEOTIDE SEQUENCE [LARGE SCALE GENOMIC DNA]</scope>
    <source>
        <strain evidence="5">Berkeley</strain>
    </source>
</reference>
<dbReference type="Bgee" id="FBgn0002838">
    <property type="expression patterns" value="Expressed in early-mid elongation-stage spermatid (Drosophila) in testis and 15 other cell types or tissues"/>
</dbReference>
<dbReference type="EMBL" id="AE014297">
    <property type="protein sequence ID" value="AAF56634.1"/>
    <property type="molecule type" value="Genomic_DNA"/>
</dbReference>
<dbReference type="OrthoDB" id="8031641at2759"/>
<dbReference type="CTD" id="43232"/>
<reference evidence="2" key="12">
    <citation type="journal article" date="2015" name="G3 (Bethesda)">
        <title>Gene Model Annotations for Drosophila melanogaster: The Rule-Benders.</title>
        <authorList>
            <consortium name="FlyBase Consortium"/>
            <person name="Crosby M.A."/>
            <person name="Gramates L.S."/>
            <person name="Dos Santos G."/>
            <person name="Matthews B.B."/>
            <person name="St Pierre S.E."/>
            <person name="Zhou P."/>
            <person name="Schroeder A.J."/>
            <person name="Falls K."/>
            <person name="Emmert D.B."/>
            <person name="Russo S.M."/>
            <person name="Gelbart W.M."/>
            <person name="null"/>
        </authorList>
    </citation>
    <scope>NUCLEOTIDE SEQUENCE</scope>
</reference>
<accession>Q9VBA8</accession>
<feature type="compositionally biased region" description="Polar residues" evidence="1">
    <location>
        <begin position="123"/>
        <end position="132"/>
    </location>
</feature>
<dbReference type="FlyBase" id="FBgn0002838">
    <property type="gene designation" value="ms(3)K81"/>
</dbReference>
<feature type="compositionally biased region" description="Low complexity" evidence="1">
    <location>
        <begin position="91"/>
        <end position="122"/>
    </location>
</feature>
<reference evidence="2 5" key="6">
    <citation type="journal article" date="2005" name="PLoS Comput. Biol.">
        <title>Combined evidence annotation of transposable elements in genome sequences.</title>
        <authorList>
            <person name="Quesneville H."/>
            <person name="Bergman C.M."/>
            <person name="Andrieu O."/>
            <person name="Autard D."/>
            <person name="Nouaud D."/>
            <person name="Ashburner M."/>
            <person name="Anxolabehere D."/>
        </authorList>
    </citation>
    <scope>NUCLEOTIDE SEQUENCE [LARGE SCALE GENOMIC DNA]</scope>
    <source>
        <strain evidence="5">Berkeley</strain>
    </source>
</reference>
<reference evidence="2" key="14">
    <citation type="submission" date="2023-12" db="EMBL/GenBank/DDBJ databases">
        <authorList>
            <consortium name="FlyBase"/>
        </authorList>
    </citation>
    <scope>NUCLEOTIDE SEQUENCE</scope>
</reference>
<dbReference type="GO" id="GO:0005634">
    <property type="term" value="C:nucleus"/>
    <property type="evidence" value="ECO:0000314"/>
    <property type="project" value="FlyBase"/>
</dbReference>
<organism evidence="2 5">
    <name type="scientific">Drosophila melanogaster</name>
    <name type="common">Fruit fly</name>
    <dbReference type="NCBI Taxonomy" id="7227"/>
    <lineage>
        <taxon>Eukaryota</taxon>
        <taxon>Metazoa</taxon>
        <taxon>Ecdysozoa</taxon>
        <taxon>Arthropoda</taxon>
        <taxon>Hexapoda</taxon>
        <taxon>Insecta</taxon>
        <taxon>Pterygota</taxon>
        <taxon>Neoptera</taxon>
        <taxon>Endopterygota</taxon>
        <taxon>Diptera</taxon>
        <taxon>Brachycera</taxon>
        <taxon>Muscomorpha</taxon>
        <taxon>Ephydroidea</taxon>
        <taxon>Drosophilidae</taxon>
        <taxon>Drosophila</taxon>
        <taxon>Sophophora</taxon>
    </lineage>
</organism>
<dbReference type="GeneID" id="43232"/>
<feature type="region of interest" description="Disordered" evidence="1">
    <location>
        <begin position="80"/>
        <end position="139"/>
    </location>
</feature>
<dbReference type="OMA" id="KDVMDIY"/>
<reference evidence="2 5" key="5">
    <citation type="journal article" date="2002" name="Genome Biol.">
        <title>Heterochromatic sequences in a Drosophila whole-genome shotgun assembly.</title>
        <authorList>
            <person name="Hoskins R.A."/>
            <person name="Smith C.D."/>
            <person name="Carlson J.W."/>
            <person name="Carvalho A.B."/>
            <person name="Halpern A."/>
            <person name="Kaminker J.S."/>
            <person name="Kennedy C."/>
            <person name="Mungall C.J."/>
            <person name="Sullivan B.A."/>
            <person name="Sutton G.G."/>
            <person name="Yasuhara J.C."/>
            <person name="Wakimoto B.T."/>
            <person name="Myers E.W."/>
            <person name="Celniker S.E."/>
            <person name="Rubin G.M."/>
            <person name="Karpen G.H."/>
        </authorList>
    </citation>
    <scope>NUCLEOTIDE SEQUENCE [LARGE SCALE GENOMIC DNA]</scope>
    <source>
        <strain evidence="5">Berkeley</strain>
    </source>
</reference>
<evidence type="ECO:0000313" key="3">
    <source>
        <dbReference type="EMBL" id="AAY54978.2"/>
    </source>
</evidence>
<dbReference type="AGR" id="FB:FBgn0002838"/>
<dbReference type="PaxDb" id="7227-FBpp0084435"/>
<dbReference type="HOGENOM" id="CLU_1373523_0_0_1"/>
<dbReference type="KEGG" id="dme:Dmel_CG14251"/>
<keyword evidence="5" id="KW-1185">Reference proteome</keyword>
<protein>
    <submittedName>
        <fullName evidence="3">IP06580p</fullName>
    </submittedName>
    <submittedName>
        <fullName evidence="2">Male sterile (3) K81</fullName>
    </submittedName>
</protein>
<dbReference type="IntAct" id="Q9VBA8">
    <property type="interactions" value="3"/>
</dbReference>
<reference evidence="5" key="2">
    <citation type="journal article" date="2002" name="Genome Biol.">
        <title>Finishing a whole-genome shotgun: release 3 of the Drosophila melanogaster euchromatic genome sequence.</title>
        <authorList>
            <person name="Celniker S.E."/>
            <person name="Wheeler D.A."/>
            <person name="Kronmiller B."/>
            <person name="Carlson J.W."/>
            <person name="Halpern A."/>
            <person name="Patel S."/>
            <person name="Adams M."/>
            <person name="Champe M."/>
            <person name="Dugan S.P."/>
            <person name="Frise E."/>
            <person name="Hodgson A."/>
            <person name="George R.A."/>
            <person name="Hoskins R.A."/>
            <person name="Laverty T."/>
            <person name="Muzny D.M."/>
            <person name="Nelson C.R."/>
            <person name="Pacleb J.M."/>
            <person name="Park S."/>
            <person name="Pfeiffer B.D."/>
            <person name="Richards S."/>
            <person name="Sodergren E.J."/>
            <person name="Svirskas R."/>
            <person name="Tabor P.E."/>
            <person name="Wan K."/>
            <person name="Stapleton M."/>
            <person name="Sutton G.G."/>
            <person name="Venter C."/>
            <person name="Weinstock G."/>
            <person name="Scherer S.E."/>
            <person name="Myers E.W."/>
            <person name="Gibbs R.A."/>
            <person name="Rubin G.M."/>
        </authorList>
    </citation>
    <scope>NUCLEOTIDE SEQUENCE [LARGE SCALE GENOMIC DNA]</scope>
    <source>
        <strain evidence="5">Berkeley</strain>
    </source>
</reference>
<name>Q9VBA8_DROME</name>
<reference evidence="2" key="15">
    <citation type="submission" date="2024-06" db="EMBL/GenBank/DDBJ databases">
        <title>Drosophila melanogaster release 4 sequence.</title>
        <authorList>
            <consortium name="Berkeley Drosophila Genome Project"/>
            <person name="Celniker S."/>
            <person name="Carlson J."/>
            <person name="Wan K."/>
            <person name="Pfeiffer B."/>
            <person name="Frise E."/>
            <person name="George R."/>
            <person name="Hoskins R."/>
            <person name="Stapleton M."/>
            <person name="Pacleb J."/>
            <person name="Park S."/>
            <person name="Svirskas R."/>
            <person name="Smith E."/>
            <person name="Yu C."/>
            <person name="Rubin G."/>
        </authorList>
    </citation>
    <scope>NUCLEOTIDE SEQUENCE</scope>
</reference>
<dbReference type="DNASU" id="43232"/>
<dbReference type="AlphaFoldDB" id="Q9VBA8"/>
<reference evidence="2" key="7">
    <citation type="submission" date="2006-08" db="EMBL/GenBank/DDBJ databases">
        <authorList>
            <person name="Celniker S."/>
            <person name="Carlson J."/>
            <person name="Wan K."/>
            <person name="Frise E."/>
            <person name="Hoskins R."/>
            <person name="Park S."/>
            <person name="Svirskas R."/>
            <person name="Rubin G."/>
        </authorList>
    </citation>
    <scope>NUCLEOTIDE SEQUENCE</scope>
</reference>
<evidence type="ECO:0000313" key="2">
    <source>
        <dbReference type="EMBL" id="AAF56634.1"/>
    </source>
</evidence>